<comment type="subcellular location">
    <subcellularLocation>
        <location evidence="1">Cytoplasm</location>
    </subcellularLocation>
</comment>
<accession>A0A346TJC4</accession>
<dbReference type="InterPro" id="IPR001713">
    <property type="entry name" value="Prot_inh_stefin"/>
</dbReference>
<evidence type="ECO:0000313" key="8">
    <source>
        <dbReference type="EMBL" id="AXU25928.1"/>
    </source>
</evidence>
<feature type="domain" description="Cystatin" evidence="7">
    <location>
        <begin position="66"/>
        <end position="102"/>
    </location>
</feature>
<evidence type="ECO:0000256" key="2">
    <source>
        <dbReference type="ARBA" id="ARBA00009403"/>
    </source>
</evidence>
<dbReference type="AlphaFoldDB" id="A0A346TJC4"/>
<dbReference type="FunFam" id="3.10.450.10:FF:000001">
    <property type="entry name" value="Cystatin-A"/>
    <property type="match status" value="1"/>
</dbReference>
<dbReference type="GO" id="GO:0004869">
    <property type="term" value="F:cysteine-type endopeptidase inhibitor activity"/>
    <property type="evidence" value="ECO:0007669"/>
    <property type="project" value="UniProtKB-KW"/>
</dbReference>
<dbReference type="InterPro" id="IPR000010">
    <property type="entry name" value="Cystatin_dom"/>
</dbReference>
<evidence type="ECO:0000259" key="7">
    <source>
        <dbReference type="Pfam" id="PF00031"/>
    </source>
</evidence>
<evidence type="ECO:0000256" key="3">
    <source>
        <dbReference type="ARBA" id="ARBA00022490"/>
    </source>
</evidence>
<keyword evidence="5" id="KW-0789">Thiol protease inhibitor</keyword>
<dbReference type="PROSITE" id="PS00287">
    <property type="entry name" value="CYSTATIN"/>
    <property type="match status" value="1"/>
</dbReference>
<keyword evidence="6" id="KW-0732">Signal</keyword>
<name>A0A346TJC4_MAGGI</name>
<protein>
    <submittedName>
        <fullName evidence="8">Cystatin A</fullName>
    </submittedName>
</protein>
<evidence type="ECO:0000256" key="6">
    <source>
        <dbReference type="SAM" id="SignalP"/>
    </source>
</evidence>
<dbReference type="InterPro" id="IPR018073">
    <property type="entry name" value="Prot_inh_cystat_CS"/>
</dbReference>
<dbReference type="SUPFAM" id="SSF54403">
    <property type="entry name" value="Cystatin/monellin"/>
    <property type="match status" value="1"/>
</dbReference>
<feature type="chain" id="PRO_5016766681" evidence="6">
    <location>
        <begin position="21"/>
        <end position="124"/>
    </location>
</feature>
<reference evidence="8" key="1">
    <citation type="submission" date="2017-11" db="EMBL/GenBank/DDBJ databases">
        <title>Role of cystatin in defensing bacteria in an invertebrate, Crassostrea gigas.</title>
        <authorList>
            <person name="Fan M."/>
        </authorList>
    </citation>
    <scope>NUCLEOTIDE SEQUENCE</scope>
</reference>
<dbReference type="Gene3D" id="3.10.450.10">
    <property type="match status" value="1"/>
</dbReference>
<organism evidence="8">
    <name type="scientific">Magallana gigas</name>
    <name type="common">Pacific oyster</name>
    <name type="synonym">Crassostrea gigas</name>
    <dbReference type="NCBI Taxonomy" id="29159"/>
    <lineage>
        <taxon>Eukaryota</taxon>
        <taxon>Metazoa</taxon>
        <taxon>Spiralia</taxon>
        <taxon>Lophotrochozoa</taxon>
        <taxon>Mollusca</taxon>
        <taxon>Bivalvia</taxon>
        <taxon>Autobranchia</taxon>
        <taxon>Pteriomorphia</taxon>
        <taxon>Ostreida</taxon>
        <taxon>Ostreoidea</taxon>
        <taxon>Ostreidae</taxon>
        <taxon>Magallana</taxon>
    </lineage>
</organism>
<dbReference type="PANTHER" id="PTHR11414">
    <property type="entry name" value="CYSTATIN FAMILY MEMBER"/>
    <property type="match status" value="1"/>
</dbReference>
<evidence type="ECO:0000256" key="1">
    <source>
        <dbReference type="ARBA" id="ARBA00004496"/>
    </source>
</evidence>
<sequence length="124" mass="13540">MAHQMYVFVVCACFLGFSAALGGPRLMPGGLYPDARPVDATAREVVNSVKDDIVARLPAEEAGTGIFEPISYKTQVVAGANYFVKIKTAADRYIHARIYRHFSGSTSLSDVQTGKTLEDEITYF</sequence>
<evidence type="ECO:0000256" key="5">
    <source>
        <dbReference type="ARBA" id="ARBA00022704"/>
    </source>
</evidence>
<feature type="signal peptide" evidence="6">
    <location>
        <begin position="1"/>
        <end position="20"/>
    </location>
</feature>
<dbReference type="Pfam" id="PF00031">
    <property type="entry name" value="Cystatin"/>
    <property type="match status" value="1"/>
</dbReference>
<keyword evidence="4" id="KW-0646">Protease inhibitor</keyword>
<dbReference type="PANTHER" id="PTHR11414:SF21">
    <property type="entry name" value="CYSTATIN 14A, TANDEM DUPLICATE 1-RELATED"/>
    <property type="match status" value="1"/>
</dbReference>
<keyword evidence="3" id="KW-0963">Cytoplasm</keyword>
<evidence type="ECO:0000256" key="4">
    <source>
        <dbReference type="ARBA" id="ARBA00022690"/>
    </source>
</evidence>
<dbReference type="EMBL" id="MG437505">
    <property type="protein sequence ID" value="AXU25928.1"/>
    <property type="molecule type" value="mRNA"/>
</dbReference>
<dbReference type="InterPro" id="IPR046350">
    <property type="entry name" value="Cystatin_sf"/>
</dbReference>
<dbReference type="GO" id="GO:0005829">
    <property type="term" value="C:cytosol"/>
    <property type="evidence" value="ECO:0007669"/>
    <property type="project" value="TreeGrafter"/>
</dbReference>
<comment type="similarity">
    <text evidence="2">Belongs to the cystatin family.</text>
</comment>
<proteinExistence type="evidence at transcript level"/>